<dbReference type="AlphaFoldDB" id="D6Z5Q9"/>
<feature type="region of interest" description="Disordered" evidence="1">
    <location>
        <begin position="43"/>
        <end position="83"/>
    </location>
</feature>
<sequence>MSKAPRNPCKEVFMKSQDAKGVLAGLCLAALIAGGTLAAPAPALGASGCASGGKANQSMGNADDGDDGPDGEEEEEGEEGNGS</sequence>
<reference evidence="4" key="1">
    <citation type="submission" date="2010-02" db="EMBL/GenBank/DDBJ databases">
        <title>Complete sequence of Desulfurivibrio alkaliphilus AHT2.</title>
        <authorList>
            <consortium name="US DOE Joint Genome Institute"/>
            <person name="Pitluck S."/>
            <person name="Chertkov O."/>
            <person name="Detter J.C."/>
            <person name="Han C."/>
            <person name="Tapia R."/>
            <person name="Larimer F."/>
            <person name="Land M."/>
            <person name="Hauser L."/>
            <person name="Kyrpides N."/>
            <person name="Mikhailova N."/>
            <person name="Sorokin D.Y."/>
            <person name="Muyzer G."/>
            <person name="Woyke T."/>
        </authorList>
    </citation>
    <scope>NUCLEOTIDE SEQUENCE [LARGE SCALE GENOMIC DNA]</scope>
    <source>
        <strain evidence="4">DSM 19089 / UNIQEM U267 / AHT2</strain>
    </source>
</reference>
<dbReference type="STRING" id="589865.DaAHT2_2125"/>
<accession>D6Z5Q9</accession>
<keyword evidence="2" id="KW-0732">Signal</keyword>
<feature type="chain" id="PRO_5003091620" evidence="2">
    <location>
        <begin position="39"/>
        <end position="83"/>
    </location>
</feature>
<dbReference type="InterPro" id="IPR023971">
    <property type="entry name" value="GSU1558/StbA-like"/>
</dbReference>
<feature type="compositionally biased region" description="Acidic residues" evidence="1">
    <location>
        <begin position="63"/>
        <end position="83"/>
    </location>
</feature>
<dbReference type="NCBIfam" id="TIGR04081">
    <property type="entry name" value="SbtA family thio(seleno)oxazole RiPP natural product precursor"/>
    <property type="match status" value="1"/>
</dbReference>
<feature type="signal peptide" evidence="2">
    <location>
        <begin position="1"/>
        <end position="38"/>
    </location>
</feature>
<evidence type="ECO:0000313" key="3">
    <source>
        <dbReference type="EMBL" id="ADH86796.1"/>
    </source>
</evidence>
<evidence type="ECO:0000256" key="2">
    <source>
        <dbReference type="SAM" id="SignalP"/>
    </source>
</evidence>
<feature type="compositionally biased region" description="Low complexity" evidence="1">
    <location>
        <begin position="43"/>
        <end position="55"/>
    </location>
</feature>
<dbReference type="InParanoid" id="D6Z5Q9"/>
<proteinExistence type="predicted"/>
<dbReference type="HOGENOM" id="CLU_2537061_0_0_7"/>
<protein>
    <submittedName>
        <fullName evidence="3">Uncharacterized protein</fullName>
    </submittedName>
</protein>
<dbReference type="EMBL" id="CP001940">
    <property type="protein sequence ID" value="ADH86796.1"/>
    <property type="molecule type" value="Genomic_DNA"/>
</dbReference>
<organism evidence="3 4">
    <name type="scientific">Desulfurivibrio alkaliphilus (strain DSM 19089 / UNIQEM U267 / AHT2)</name>
    <dbReference type="NCBI Taxonomy" id="589865"/>
    <lineage>
        <taxon>Bacteria</taxon>
        <taxon>Pseudomonadati</taxon>
        <taxon>Thermodesulfobacteriota</taxon>
        <taxon>Desulfobulbia</taxon>
        <taxon>Desulfobulbales</taxon>
        <taxon>Desulfobulbaceae</taxon>
        <taxon>Desulfurivibrio</taxon>
    </lineage>
</organism>
<name>D6Z5Q9_DESAT</name>
<evidence type="ECO:0000313" key="4">
    <source>
        <dbReference type="Proteomes" id="UP000001508"/>
    </source>
</evidence>
<dbReference type="KEGG" id="dak:DaAHT2_2125"/>
<dbReference type="Proteomes" id="UP000001508">
    <property type="component" value="Chromosome"/>
</dbReference>
<gene>
    <name evidence="3" type="ordered locus">DaAHT2_2125</name>
</gene>
<keyword evidence="4" id="KW-1185">Reference proteome</keyword>
<evidence type="ECO:0000256" key="1">
    <source>
        <dbReference type="SAM" id="MobiDB-lite"/>
    </source>
</evidence>